<feature type="transmembrane region" description="Helical" evidence="1">
    <location>
        <begin position="164"/>
        <end position="180"/>
    </location>
</feature>
<dbReference type="EMBL" id="BAABHM010000003">
    <property type="protein sequence ID" value="GAA4688480.1"/>
    <property type="molecule type" value="Genomic_DNA"/>
</dbReference>
<keyword evidence="3" id="KW-1185">Reference proteome</keyword>
<sequence length="194" mass="20794">MAKWIDDQRQNIEVMALAGGLAVLAGLVVLVRDLVRILPNRDVPVPVELAKVPHDLLLDGTTTAQATEAVIRVSDLNPVPYAVVLAAALLPTITLMLVAVCFTVLGRSFRSGDFFARRSVRTMNVTALTLVLGSVAIPTLQGLAADSALATVDIEFGPTLEIDWVLFMAGLLLGTVWHAFQRGARLQQDTEGLV</sequence>
<proteinExistence type="predicted"/>
<protein>
    <recommendedName>
        <fullName evidence="4">DUF2975 family protein</fullName>
    </recommendedName>
</protein>
<gene>
    <name evidence="2" type="ORF">GCM10023198_03620</name>
</gene>
<organism evidence="2 3">
    <name type="scientific">Promicromonospora umidemergens</name>
    <dbReference type="NCBI Taxonomy" id="629679"/>
    <lineage>
        <taxon>Bacteria</taxon>
        <taxon>Bacillati</taxon>
        <taxon>Actinomycetota</taxon>
        <taxon>Actinomycetes</taxon>
        <taxon>Micrococcales</taxon>
        <taxon>Promicromonosporaceae</taxon>
        <taxon>Promicromonospora</taxon>
    </lineage>
</organism>
<dbReference type="Proteomes" id="UP001500843">
    <property type="component" value="Unassembled WGS sequence"/>
</dbReference>
<keyword evidence="1" id="KW-0812">Transmembrane</keyword>
<feature type="transmembrane region" description="Helical" evidence="1">
    <location>
        <begin position="12"/>
        <end position="31"/>
    </location>
</feature>
<feature type="transmembrane region" description="Helical" evidence="1">
    <location>
        <begin position="125"/>
        <end position="144"/>
    </location>
</feature>
<keyword evidence="1" id="KW-1133">Transmembrane helix</keyword>
<accession>A0ABP8WF31</accession>
<name>A0ABP8WF31_9MICO</name>
<evidence type="ECO:0008006" key="4">
    <source>
        <dbReference type="Google" id="ProtNLM"/>
    </source>
</evidence>
<evidence type="ECO:0000313" key="2">
    <source>
        <dbReference type="EMBL" id="GAA4688480.1"/>
    </source>
</evidence>
<reference evidence="3" key="1">
    <citation type="journal article" date="2019" name="Int. J. Syst. Evol. Microbiol.">
        <title>The Global Catalogue of Microorganisms (GCM) 10K type strain sequencing project: providing services to taxonomists for standard genome sequencing and annotation.</title>
        <authorList>
            <consortium name="The Broad Institute Genomics Platform"/>
            <consortium name="The Broad Institute Genome Sequencing Center for Infectious Disease"/>
            <person name="Wu L."/>
            <person name="Ma J."/>
        </authorList>
    </citation>
    <scope>NUCLEOTIDE SEQUENCE [LARGE SCALE GENOMIC DNA]</scope>
    <source>
        <strain evidence="3">JCM 17975</strain>
    </source>
</reference>
<comment type="caution">
    <text evidence="2">The sequence shown here is derived from an EMBL/GenBank/DDBJ whole genome shotgun (WGS) entry which is preliminary data.</text>
</comment>
<keyword evidence="1" id="KW-0472">Membrane</keyword>
<evidence type="ECO:0000313" key="3">
    <source>
        <dbReference type="Proteomes" id="UP001500843"/>
    </source>
</evidence>
<evidence type="ECO:0000256" key="1">
    <source>
        <dbReference type="SAM" id="Phobius"/>
    </source>
</evidence>
<dbReference type="RefSeq" id="WP_253871615.1">
    <property type="nucleotide sequence ID" value="NZ_BAABHM010000003.1"/>
</dbReference>
<feature type="transmembrane region" description="Helical" evidence="1">
    <location>
        <begin position="81"/>
        <end position="105"/>
    </location>
</feature>